<keyword evidence="4" id="KW-1185">Reference proteome</keyword>
<dbReference type="GO" id="GO:0016209">
    <property type="term" value="F:antioxidant activity"/>
    <property type="evidence" value="ECO:0007669"/>
    <property type="project" value="InterPro"/>
</dbReference>
<evidence type="ECO:0000313" key="4">
    <source>
        <dbReference type="Proteomes" id="UP001161325"/>
    </source>
</evidence>
<dbReference type="RefSeq" id="WP_284352812.1">
    <property type="nucleotide sequence ID" value="NZ_BRXS01000010.1"/>
</dbReference>
<dbReference type="AlphaFoldDB" id="A0AA37Q895"/>
<dbReference type="CDD" id="cd02966">
    <property type="entry name" value="TlpA_like_family"/>
    <property type="match status" value="1"/>
</dbReference>
<dbReference type="EMBL" id="BRXS01000010">
    <property type="protein sequence ID" value="GLC28414.1"/>
    <property type="molecule type" value="Genomic_DNA"/>
</dbReference>
<gene>
    <name evidence="3" type="ORF">rosag_49270</name>
</gene>
<dbReference type="Pfam" id="PF00578">
    <property type="entry name" value="AhpC-TSA"/>
    <property type="match status" value="1"/>
</dbReference>
<accession>A0AA37Q895</accession>
<dbReference type="InterPro" id="IPR013766">
    <property type="entry name" value="Thioredoxin_domain"/>
</dbReference>
<dbReference type="InterPro" id="IPR036249">
    <property type="entry name" value="Thioredoxin-like_sf"/>
</dbReference>
<evidence type="ECO:0000256" key="1">
    <source>
        <dbReference type="ARBA" id="ARBA00023284"/>
    </source>
</evidence>
<protein>
    <recommendedName>
        <fullName evidence="2">Thioredoxin domain-containing protein</fullName>
    </recommendedName>
</protein>
<dbReference type="InterPro" id="IPR017937">
    <property type="entry name" value="Thioredoxin_CS"/>
</dbReference>
<dbReference type="PANTHER" id="PTHR42852">
    <property type="entry name" value="THIOL:DISULFIDE INTERCHANGE PROTEIN DSBE"/>
    <property type="match status" value="1"/>
</dbReference>
<feature type="domain" description="Thioredoxin" evidence="2">
    <location>
        <begin position="35"/>
        <end position="182"/>
    </location>
</feature>
<keyword evidence="1" id="KW-0676">Redox-active center</keyword>
<sequence length="194" mass="21039">MTARAQWTLVLGVIAALALGLWAATHLLKDELYHVEVGSEAPRFAAVTLDTPAKPRTLDDYKGRVVLVNIWATWCPPCRQEMPSLQALHRDFSPRGFRVVAVSIDDAGAEQKVRDFVQEFGLTFDVLHDPAGAIQKQYATTGVPENFVIGADGTVRKKAYAQDWNSPENRALIARLLDEAGAPAAGAATTAGTR</sequence>
<dbReference type="InterPro" id="IPR050553">
    <property type="entry name" value="Thioredoxin_ResA/DsbE_sf"/>
</dbReference>
<proteinExistence type="predicted"/>
<dbReference type="PROSITE" id="PS51352">
    <property type="entry name" value="THIOREDOXIN_2"/>
    <property type="match status" value="1"/>
</dbReference>
<dbReference type="InterPro" id="IPR000866">
    <property type="entry name" value="AhpC/TSA"/>
</dbReference>
<dbReference type="PANTHER" id="PTHR42852:SF13">
    <property type="entry name" value="PROTEIN DIPZ"/>
    <property type="match status" value="1"/>
</dbReference>
<dbReference type="Gene3D" id="3.40.30.10">
    <property type="entry name" value="Glutaredoxin"/>
    <property type="match status" value="1"/>
</dbReference>
<comment type="caution">
    <text evidence="3">The sequence shown here is derived from an EMBL/GenBank/DDBJ whole genome shotgun (WGS) entry which is preliminary data.</text>
</comment>
<dbReference type="Proteomes" id="UP001161325">
    <property type="component" value="Unassembled WGS sequence"/>
</dbReference>
<evidence type="ECO:0000313" key="3">
    <source>
        <dbReference type="EMBL" id="GLC28414.1"/>
    </source>
</evidence>
<dbReference type="GO" id="GO:0016491">
    <property type="term" value="F:oxidoreductase activity"/>
    <property type="evidence" value="ECO:0007669"/>
    <property type="project" value="InterPro"/>
</dbReference>
<dbReference type="SUPFAM" id="SSF52833">
    <property type="entry name" value="Thioredoxin-like"/>
    <property type="match status" value="1"/>
</dbReference>
<name>A0AA37Q895_9BACT</name>
<evidence type="ECO:0000259" key="2">
    <source>
        <dbReference type="PROSITE" id="PS51352"/>
    </source>
</evidence>
<reference evidence="3" key="1">
    <citation type="submission" date="2022-08" db="EMBL/GenBank/DDBJ databases">
        <title>Draft genome sequencing of Roseisolibacter agri AW1220.</title>
        <authorList>
            <person name="Tobiishi Y."/>
            <person name="Tonouchi A."/>
        </authorList>
    </citation>
    <scope>NUCLEOTIDE SEQUENCE</scope>
    <source>
        <strain evidence="3">AW1220</strain>
    </source>
</reference>
<dbReference type="PROSITE" id="PS00194">
    <property type="entry name" value="THIOREDOXIN_1"/>
    <property type="match status" value="1"/>
</dbReference>
<organism evidence="3 4">
    <name type="scientific">Roseisolibacter agri</name>
    <dbReference type="NCBI Taxonomy" id="2014610"/>
    <lineage>
        <taxon>Bacteria</taxon>
        <taxon>Pseudomonadati</taxon>
        <taxon>Gemmatimonadota</taxon>
        <taxon>Gemmatimonadia</taxon>
        <taxon>Gemmatimonadales</taxon>
        <taxon>Gemmatimonadaceae</taxon>
        <taxon>Roseisolibacter</taxon>
    </lineage>
</organism>